<dbReference type="HOGENOM" id="CLU_111684_1_0_1"/>
<reference evidence="2" key="2">
    <citation type="submission" date="2015-01" db="EMBL/GenBank/DDBJ databases">
        <title>Evolutionary Origins and Diversification of the Mycorrhizal Mutualists.</title>
        <authorList>
            <consortium name="DOE Joint Genome Institute"/>
            <consortium name="Mycorrhizal Genomics Consortium"/>
            <person name="Kohler A."/>
            <person name="Kuo A."/>
            <person name="Nagy L.G."/>
            <person name="Floudas D."/>
            <person name="Copeland A."/>
            <person name="Barry K.W."/>
            <person name="Cichocki N."/>
            <person name="Veneault-Fourrey C."/>
            <person name="LaButti K."/>
            <person name="Lindquist E.A."/>
            <person name="Lipzen A."/>
            <person name="Lundell T."/>
            <person name="Morin E."/>
            <person name="Murat C."/>
            <person name="Riley R."/>
            <person name="Ohm R."/>
            <person name="Sun H."/>
            <person name="Tunlid A."/>
            <person name="Henrissat B."/>
            <person name="Grigoriev I.V."/>
            <person name="Hibbett D.S."/>
            <person name="Martin F."/>
        </authorList>
    </citation>
    <scope>NUCLEOTIDE SEQUENCE [LARGE SCALE GENOMIC DNA]</scope>
    <source>
        <strain evidence="2">Marx 270</strain>
    </source>
</reference>
<dbReference type="EMBL" id="KN831944">
    <property type="protein sequence ID" value="KIO14495.1"/>
    <property type="molecule type" value="Genomic_DNA"/>
</dbReference>
<accession>A0A0C3PJX8</accession>
<reference evidence="1 2" key="1">
    <citation type="submission" date="2014-04" db="EMBL/GenBank/DDBJ databases">
        <authorList>
            <consortium name="DOE Joint Genome Institute"/>
            <person name="Kuo A."/>
            <person name="Kohler A."/>
            <person name="Costa M.D."/>
            <person name="Nagy L.G."/>
            <person name="Floudas D."/>
            <person name="Copeland A."/>
            <person name="Barry K.W."/>
            <person name="Cichocki N."/>
            <person name="Veneault-Fourrey C."/>
            <person name="LaButti K."/>
            <person name="Lindquist E.A."/>
            <person name="Lipzen A."/>
            <person name="Lundell T."/>
            <person name="Morin E."/>
            <person name="Murat C."/>
            <person name="Sun H."/>
            <person name="Tunlid A."/>
            <person name="Henrissat B."/>
            <person name="Grigoriev I.V."/>
            <person name="Hibbett D.S."/>
            <person name="Martin F."/>
            <person name="Nordberg H.P."/>
            <person name="Cantor M.N."/>
            <person name="Hua S.X."/>
        </authorList>
    </citation>
    <scope>NUCLEOTIDE SEQUENCE [LARGE SCALE GENOMIC DNA]</scope>
    <source>
        <strain evidence="1 2">Marx 270</strain>
    </source>
</reference>
<sequence>MSELAKARAELTLLEEQERQLPEGLCSVRSAARVQRNRVDELLKHTIKPPISCLPVAALYQIIYLEVDNCGPFTKRRLASASRCWRDVVLTSPGVWTTIGIHSGWPASLVIAHVKRSRECPLDIQIYGWWSKSKSLGLHARLNSPTPLTYFTLQQHVVRVQIAP</sequence>
<dbReference type="OrthoDB" id="3365698at2759"/>
<gene>
    <name evidence="1" type="ORF">M404DRAFT_175117</name>
</gene>
<proteinExistence type="predicted"/>
<protein>
    <recommendedName>
        <fullName evidence="3">F-box domain-containing protein</fullName>
    </recommendedName>
</protein>
<dbReference type="Proteomes" id="UP000054217">
    <property type="component" value="Unassembled WGS sequence"/>
</dbReference>
<dbReference type="InParanoid" id="A0A0C3PJX8"/>
<keyword evidence="2" id="KW-1185">Reference proteome</keyword>
<dbReference type="STRING" id="870435.A0A0C3PJX8"/>
<organism evidence="1 2">
    <name type="scientific">Pisolithus tinctorius Marx 270</name>
    <dbReference type="NCBI Taxonomy" id="870435"/>
    <lineage>
        <taxon>Eukaryota</taxon>
        <taxon>Fungi</taxon>
        <taxon>Dikarya</taxon>
        <taxon>Basidiomycota</taxon>
        <taxon>Agaricomycotina</taxon>
        <taxon>Agaricomycetes</taxon>
        <taxon>Agaricomycetidae</taxon>
        <taxon>Boletales</taxon>
        <taxon>Sclerodermatineae</taxon>
        <taxon>Pisolithaceae</taxon>
        <taxon>Pisolithus</taxon>
    </lineage>
</organism>
<evidence type="ECO:0000313" key="2">
    <source>
        <dbReference type="Proteomes" id="UP000054217"/>
    </source>
</evidence>
<dbReference type="AlphaFoldDB" id="A0A0C3PJX8"/>
<name>A0A0C3PJX8_PISTI</name>
<evidence type="ECO:0000313" key="1">
    <source>
        <dbReference type="EMBL" id="KIO14495.1"/>
    </source>
</evidence>
<evidence type="ECO:0008006" key="3">
    <source>
        <dbReference type="Google" id="ProtNLM"/>
    </source>
</evidence>